<gene>
    <name evidence="5" type="ORF">CLV54_2902</name>
</gene>
<feature type="domain" description="Glycosyl transferase family 1" evidence="3">
    <location>
        <begin position="188"/>
        <end position="345"/>
    </location>
</feature>
<dbReference type="GO" id="GO:0016757">
    <property type="term" value="F:glycosyltransferase activity"/>
    <property type="evidence" value="ECO:0007669"/>
    <property type="project" value="UniProtKB-KW"/>
</dbReference>
<dbReference type="AlphaFoldDB" id="A0A2M9BC64"/>
<reference evidence="5 6" key="1">
    <citation type="submission" date="2017-11" db="EMBL/GenBank/DDBJ databases">
        <title>Genomic Encyclopedia of Archaeal and Bacterial Type Strains, Phase II (KMG-II): From Individual Species to Whole Genera.</title>
        <authorList>
            <person name="Goeker M."/>
        </authorList>
    </citation>
    <scope>NUCLEOTIDE SEQUENCE [LARGE SCALE GENOMIC DNA]</scope>
    <source>
        <strain evidence="5 6">DSM 25625</strain>
    </source>
</reference>
<evidence type="ECO:0000313" key="6">
    <source>
        <dbReference type="Proteomes" id="UP000230161"/>
    </source>
</evidence>
<evidence type="ECO:0000256" key="1">
    <source>
        <dbReference type="ARBA" id="ARBA00022676"/>
    </source>
</evidence>
<keyword evidence="2 5" id="KW-0808">Transferase</keyword>
<proteinExistence type="predicted"/>
<evidence type="ECO:0000256" key="2">
    <source>
        <dbReference type="ARBA" id="ARBA00022679"/>
    </source>
</evidence>
<dbReference type="EMBL" id="PGFB01000005">
    <property type="protein sequence ID" value="PJJ55555.1"/>
    <property type="molecule type" value="Genomic_DNA"/>
</dbReference>
<dbReference type="Proteomes" id="UP000230161">
    <property type="component" value="Unassembled WGS sequence"/>
</dbReference>
<accession>A0A2M9BC64</accession>
<dbReference type="Gene3D" id="3.40.50.2000">
    <property type="entry name" value="Glycogen Phosphorylase B"/>
    <property type="match status" value="2"/>
</dbReference>
<dbReference type="RefSeq" id="WP_100345667.1">
    <property type="nucleotide sequence ID" value="NZ_PGFB01000005.1"/>
</dbReference>
<evidence type="ECO:0000259" key="4">
    <source>
        <dbReference type="Pfam" id="PF13439"/>
    </source>
</evidence>
<organism evidence="5 6">
    <name type="scientific">Compostimonas suwonensis</name>
    <dbReference type="NCBI Taxonomy" id="1048394"/>
    <lineage>
        <taxon>Bacteria</taxon>
        <taxon>Bacillati</taxon>
        <taxon>Actinomycetota</taxon>
        <taxon>Actinomycetes</taxon>
        <taxon>Micrococcales</taxon>
        <taxon>Microbacteriaceae</taxon>
        <taxon>Compostimonas</taxon>
    </lineage>
</organism>
<evidence type="ECO:0000313" key="5">
    <source>
        <dbReference type="EMBL" id="PJJ55555.1"/>
    </source>
</evidence>
<dbReference type="PANTHER" id="PTHR12526:SF510">
    <property type="entry name" value="D-INOSITOL 3-PHOSPHATE GLYCOSYLTRANSFERASE"/>
    <property type="match status" value="1"/>
</dbReference>
<name>A0A2M9BC64_9MICO</name>
<evidence type="ECO:0000259" key="3">
    <source>
        <dbReference type="Pfam" id="PF00534"/>
    </source>
</evidence>
<sequence length="380" mass="40758">MRILHVATLVTPDGAYGGPIRVAENQLRELSSRGHEVELIAGHRGFDTVPTEVGGVLASLFPVSRIVPKTGFAGLTSRRLQAHLRRRFAEADVVHVHLARDLITLPAARAAVRAGVPLVVQTHGMIDESANPLAGPLDALMTRSVLANARVLTLTGEEEQSLVSVARRPLDITRIPNGVPTQGLPASSDDSREVLFLARLHARKRPAVFVEMAQRLLAEGVDASFVLVGPDEGEGRAVREAILAAGLGDRVRWEGPLAPSQTLERLARCAVYVLPSVNEIVPMSVLEAMSLGRPVVITQSNGLAEPLREAEAALVVDESVEQLTDAVRSLLADVALRRRLGRNGRALTDTTYGIPAVGAQLESIYEGLARRDVLPAKQTN</sequence>
<keyword evidence="6" id="KW-1185">Reference proteome</keyword>
<comment type="caution">
    <text evidence="5">The sequence shown here is derived from an EMBL/GenBank/DDBJ whole genome shotgun (WGS) entry which is preliminary data.</text>
</comment>
<dbReference type="InterPro" id="IPR028098">
    <property type="entry name" value="Glyco_trans_4-like_N"/>
</dbReference>
<dbReference type="InterPro" id="IPR001296">
    <property type="entry name" value="Glyco_trans_1"/>
</dbReference>
<dbReference type="Pfam" id="PF00534">
    <property type="entry name" value="Glycos_transf_1"/>
    <property type="match status" value="1"/>
</dbReference>
<feature type="domain" description="Glycosyltransferase subfamily 4-like N-terminal" evidence="4">
    <location>
        <begin position="16"/>
        <end position="182"/>
    </location>
</feature>
<dbReference type="PANTHER" id="PTHR12526">
    <property type="entry name" value="GLYCOSYLTRANSFERASE"/>
    <property type="match status" value="1"/>
</dbReference>
<keyword evidence="1" id="KW-0328">Glycosyltransferase</keyword>
<dbReference type="OrthoDB" id="4316343at2"/>
<dbReference type="SUPFAM" id="SSF53756">
    <property type="entry name" value="UDP-Glycosyltransferase/glycogen phosphorylase"/>
    <property type="match status" value="1"/>
</dbReference>
<protein>
    <submittedName>
        <fullName evidence="5">Glycosyltransferase involved in cell wall biosynthesis</fullName>
    </submittedName>
</protein>
<dbReference type="Pfam" id="PF13439">
    <property type="entry name" value="Glyco_transf_4"/>
    <property type="match status" value="1"/>
</dbReference>